<organism evidence="1 2">
    <name type="scientific">Sphaerodactylus townsendi</name>
    <dbReference type="NCBI Taxonomy" id="933632"/>
    <lineage>
        <taxon>Eukaryota</taxon>
        <taxon>Metazoa</taxon>
        <taxon>Chordata</taxon>
        <taxon>Craniata</taxon>
        <taxon>Vertebrata</taxon>
        <taxon>Euteleostomi</taxon>
        <taxon>Lepidosauria</taxon>
        <taxon>Squamata</taxon>
        <taxon>Bifurcata</taxon>
        <taxon>Gekkota</taxon>
        <taxon>Sphaerodactylidae</taxon>
        <taxon>Sphaerodactylus</taxon>
    </lineage>
</organism>
<comment type="caution">
    <text evidence="1">The sequence shown here is derived from an EMBL/GenBank/DDBJ whole genome shotgun (WGS) entry which is preliminary data.</text>
</comment>
<accession>A0ACB8F059</accession>
<name>A0ACB8F059_9SAUR</name>
<dbReference type="Proteomes" id="UP000827872">
    <property type="component" value="Linkage Group LG12"/>
</dbReference>
<dbReference type="EMBL" id="CM037625">
    <property type="protein sequence ID" value="KAH7998347.1"/>
    <property type="molecule type" value="Genomic_DNA"/>
</dbReference>
<keyword evidence="2" id="KW-1185">Reference proteome</keyword>
<evidence type="ECO:0000313" key="1">
    <source>
        <dbReference type="EMBL" id="KAH7998347.1"/>
    </source>
</evidence>
<sequence length="781" mass="85546">MCLFCSADRAECEQVSSLQAVLIGLPNFTEKIILRHGNISEIPPLSFQKFPNLHFLSITGFPVSSLTGLTFSPVQANSLRNLDLSNNHLVSCSIEPMTFSDLVTLEELTLNNNSLDILQSPWFLGLTALGKLSLALNRISYLPPRMFGNLARLEELVISSNEIQYLSIDTFYGLASLTRLDLSNNKILFIDNYVFQPLQELRCLLLSDNRLTVLPALPSSITSLFLHANPWDCSCQMVGSVQSWADRIQESAQVVCVTPPNLAGRQVTSARLEGCSSSSKSSLPVPPQTMLDLNLLYGFLVFPVVGWRVDPPVDGQTSKVDASQPPEIMIHEDLPAGNAAKIQRDGALGCTTSFQRDKPSGAGFHFQASHNWSEKEMKMSSSAHCYPSSFATPRCARTSETRGWREEGFTERRQPKVRARNGESSRKAATEAQAYHLQLSKSSRKHLHNLSHVPSYEATPASSLSSSSSSYSVVPQPRKRIFPQHSSATPQTRQMGLEHKKPRRLQTDLNFATAKDASTVEKPWTCEACGCEASRPYPIAQRGLNKLEGGPMPSKGLSDVVSQPLSSNAVSFKDHGTPCCLLISHQNAENLLAEDLSESSPLPDPPLPRGVSHGGPNEDEEGSIYEHPQLLCAKSSPGTELSQQAPSMDFPVAEKTVTQVILKEEGGTGLVHTMTVTDSMVAHTVKRSNVRSLGEEMYNAQMQVEALAHAFSQCLADQDKAQVITSSDMMQLSACQVDRSDSEASFSGAEEPQWREATNVTSSCPLVQRMLQIDFPLPGEE</sequence>
<protein>
    <submittedName>
        <fullName evidence="1">Uncharacterized protein</fullName>
    </submittedName>
</protein>
<evidence type="ECO:0000313" key="2">
    <source>
        <dbReference type="Proteomes" id="UP000827872"/>
    </source>
</evidence>
<proteinExistence type="predicted"/>
<gene>
    <name evidence="1" type="ORF">K3G42_015344</name>
</gene>
<reference evidence="1" key="1">
    <citation type="submission" date="2021-08" db="EMBL/GenBank/DDBJ databases">
        <title>The first chromosome-level gecko genome reveals the dynamic sex chromosomes of Neotropical dwarf geckos (Sphaerodactylidae: Sphaerodactylus).</title>
        <authorList>
            <person name="Pinto B.J."/>
            <person name="Keating S.E."/>
            <person name="Gamble T."/>
        </authorList>
    </citation>
    <scope>NUCLEOTIDE SEQUENCE</scope>
    <source>
        <strain evidence="1">TG3544</strain>
    </source>
</reference>